<keyword evidence="1 3" id="KW-0420">Kringle</keyword>
<dbReference type="OrthoDB" id="5917794at2759"/>
<dbReference type="Pfam" id="PF00051">
    <property type="entry name" value="Kringle"/>
    <property type="match status" value="1"/>
</dbReference>
<feature type="domain" description="Kringle" evidence="5">
    <location>
        <begin position="38"/>
        <end position="113"/>
    </location>
</feature>
<dbReference type="SMART" id="SM00130">
    <property type="entry name" value="KR"/>
    <property type="match status" value="1"/>
</dbReference>
<evidence type="ECO:0000256" key="2">
    <source>
        <dbReference type="ARBA" id="ARBA00023157"/>
    </source>
</evidence>
<dbReference type="InterPro" id="IPR013806">
    <property type="entry name" value="Kringle-like"/>
</dbReference>
<dbReference type="Gene3D" id="2.40.20.10">
    <property type="entry name" value="Plasminogen Kringle 4"/>
    <property type="match status" value="1"/>
</dbReference>
<evidence type="ECO:0000313" key="9">
    <source>
        <dbReference type="Proteomes" id="UP000663852"/>
    </source>
</evidence>
<dbReference type="SUPFAM" id="SSF57440">
    <property type="entry name" value="Kringle-like"/>
    <property type="match status" value="1"/>
</dbReference>
<evidence type="ECO:0000256" key="4">
    <source>
        <dbReference type="SAM" id="SignalP"/>
    </source>
</evidence>
<keyword evidence="4" id="KW-0732">Signal</keyword>
<evidence type="ECO:0000256" key="3">
    <source>
        <dbReference type="PROSITE-ProRule" id="PRU00121"/>
    </source>
</evidence>
<dbReference type="InterPro" id="IPR018056">
    <property type="entry name" value="Kringle_CS"/>
</dbReference>
<dbReference type="EMBL" id="CAJNOR010000015">
    <property type="protein sequence ID" value="CAF0753164.1"/>
    <property type="molecule type" value="Genomic_DNA"/>
</dbReference>
<name>A0A814A9L1_ADIRI</name>
<comment type="caution">
    <text evidence="7">The sequence shown here is derived from an EMBL/GenBank/DDBJ whole genome shotgun (WGS) entry which is preliminary data.</text>
</comment>
<keyword evidence="8" id="KW-1185">Reference proteome</keyword>
<evidence type="ECO:0000313" key="6">
    <source>
        <dbReference type="EMBL" id="CAF0753164.1"/>
    </source>
</evidence>
<reference evidence="7" key="1">
    <citation type="submission" date="2021-02" db="EMBL/GenBank/DDBJ databases">
        <authorList>
            <person name="Nowell W R."/>
        </authorList>
    </citation>
    <scope>NUCLEOTIDE SEQUENCE</scope>
</reference>
<feature type="chain" id="PRO_5035599380" description="Kringle domain-containing protein" evidence="4">
    <location>
        <begin position="18"/>
        <end position="170"/>
    </location>
</feature>
<dbReference type="Proteomes" id="UP000663828">
    <property type="component" value="Unassembled WGS sequence"/>
</dbReference>
<comment type="caution">
    <text evidence="3">Lacks conserved residue(s) required for the propagation of feature annotation.</text>
</comment>
<organism evidence="7 9">
    <name type="scientific">Adineta ricciae</name>
    <name type="common">Rotifer</name>
    <dbReference type="NCBI Taxonomy" id="249248"/>
    <lineage>
        <taxon>Eukaryota</taxon>
        <taxon>Metazoa</taxon>
        <taxon>Spiralia</taxon>
        <taxon>Gnathifera</taxon>
        <taxon>Rotifera</taxon>
        <taxon>Eurotatoria</taxon>
        <taxon>Bdelloidea</taxon>
        <taxon>Adinetida</taxon>
        <taxon>Adinetidae</taxon>
        <taxon>Adineta</taxon>
    </lineage>
</organism>
<feature type="signal peptide" evidence="4">
    <location>
        <begin position="1"/>
        <end position="17"/>
    </location>
</feature>
<sequence length="170" mass="19160">MFLRVLIVCTIVACVTSTPTIVRSIADCSITEDGITHYSGQQATSKFGEECELWSHLQTVFPSVVTEPNFFNDASVKEAKDYCRNPNNSPDGPWCYVLHSDKFEPKPCGVCESLTTRPTSTTYHEEAVETATDAISKSFFENLRDEIMRIGGHIRSKFLEFIERFKAKFA</sequence>
<evidence type="ECO:0000259" key="5">
    <source>
        <dbReference type="PROSITE" id="PS50070"/>
    </source>
</evidence>
<dbReference type="InterPro" id="IPR000001">
    <property type="entry name" value="Kringle"/>
</dbReference>
<evidence type="ECO:0000313" key="7">
    <source>
        <dbReference type="EMBL" id="CAF0910433.1"/>
    </source>
</evidence>
<keyword evidence="2" id="KW-1015">Disulfide bond</keyword>
<accession>A0A814A9L1</accession>
<protein>
    <recommendedName>
        <fullName evidence="5">Kringle domain-containing protein</fullName>
    </recommendedName>
</protein>
<dbReference type="Proteomes" id="UP000663852">
    <property type="component" value="Unassembled WGS sequence"/>
</dbReference>
<gene>
    <name evidence="7" type="ORF">EDS130_LOCUS10246</name>
    <name evidence="6" type="ORF">XAT740_LOCUS535</name>
</gene>
<evidence type="ECO:0000313" key="8">
    <source>
        <dbReference type="Proteomes" id="UP000663828"/>
    </source>
</evidence>
<evidence type="ECO:0000256" key="1">
    <source>
        <dbReference type="ARBA" id="ARBA00022572"/>
    </source>
</evidence>
<dbReference type="EMBL" id="CAJNOJ010000035">
    <property type="protein sequence ID" value="CAF0910433.1"/>
    <property type="molecule type" value="Genomic_DNA"/>
</dbReference>
<dbReference type="AlphaFoldDB" id="A0A814A9L1"/>
<dbReference type="PROSITE" id="PS00021">
    <property type="entry name" value="KRINGLE_1"/>
    <property type="match status" value="1"/>
</dbReference>
<proteinExistence type="predicted"/>
<dbReference type="InterPro" id="IPR038178">
    <property type="entry name" value="Kringle_sf"/>
</dbReference>
<dbReference type="PROSITE" id="PS50070">
    <property type="entry name" value="KRINGLE_2"/>
    <property type="match status" value="1"/>
</dbReference>